<organism evidence="2 3">
    <name type="scientific">Thalassiosira oceanica</name>
    <name type="common">Marine diatom</name>
    <dbReference type="NCBI Taxonomy" id="159749"/>
    <lineage>
        <taxon>Eukaryota</taxon>
        <taxon>Sar</taxon>
        <taxon>Stramenopiles</taxon>
        <taxon>Ochrophyta</taxon>
        <taxon>Bacillariophyta</taxon>
        <taxon>Coscinodiscophyceae</taxon>
        <taxon>Thalassiosirophycidae</taxon>
        <taxon>Thalassiosirales</taxon>
        <taxon>Thalassiosiraceae</taxon>
        <taxon>Thalassiosira</taxon>
    </lineage>
</organism>
<dbReference type="EMBL" id="AGNL01006759">
    <property type="protein sequence ID" value="EJK71804.1"/>
    <property type="molecule type" value="Genomic_DNA"/>
</dbReference>
<proteinExistence type="predicted"/>
<evidence type="ECO:0000256" key="1">
    <source>
        <dbReference type="SAM" id="MobiDB-lite"/>
    </source>
</evidence>
<protein>
    <submittedName>
        <fullName evidence="2">Uncharacterized protein</fullName>
    </submittedName>
</protein>
<gene>
    <name evidence="2" type="ORF">THAOC_06720</name>
</gene>
<name>K0T3W5_THAOC</name>
<reference evidence="2 3" key="1">
    <citation type="journal article" date="2012" name="Genome Biol.">
        <title>Genome and low-iron response of an oceanic diatom adapted to chronic iron limitation.</title>
        <authorList>
            <person name="Lommer M."/>
            <person name="Specht M."/>
            <person name="Roy A.S."/>
            <person name="Kraemer L."/>
            <person name="Andreson R."/>
            <person name="Gutowska M.A."/>
            <person name="Wolf J."/>
            <person name="Bergner S.V."/>
            <person name="Schilhabel M.B."/>
            <person name="Klostermeier U.C."/>
            <person name="Beiko R.G."/>
            <person name="Rosenstiel P."/>
            <person name="Hippler M."/>
            <person name="Laroche J."/>
        </authorList>
    </citation>
    <scope>NUCLEOTIDE SEQUENCE [LARGE SCALE GENOMIC DNA]</scope>
    <source>
        <strain evidence="2 3">CCMP1005</strain>
    </source>
</reference>
<dbReference type="Proteomes" id="UP000266841">
    <property type="component" value="Unassembled WGS sequence"/>
</dbReference>
<evidence type="ECO:0000313" key="3">
    <source>
        <dbReference type="Proteomes" id="UP000266841"/>
    </source>
</evidence>
<sequence length="118" mass="12403">MDTVAALAGRVTAVGMALLGGCRLPPRRPETAGGETPQIPIPDLARLQDRLEGPEATMHRGEVLPSSPEVLPSYDDGCVSRRTSARRGEDPRTRAGTVRPPRGGATDFSTGGCDNQPV</sequence>
<comment type="caution">
    <text evidence="2">The sequence shown here is derived from an EMBL/GenBank/DDBJ whole genome shotgun (WGS) entry which is preliminary data.</text>
</comment>
<keyword evidence="3" id="KW-1185">Reference proteome</keyword>
<accession>K0T3W5</accession>
<evidence type="ECO:0000313" key="2">
    <source>
        <dbReference type="EMBL" id="EJK71804.1"/>
    </source>
</evidence>
<dbReference type="AlphaFoldDB" id="K0T3W5"/>
<feature type="compositionally biased region" description="Polar residues" evidence="1">
    <location>
        <begin position="107"/>
        <end position="118"/>
    </location>
</feature>
<feature type="region of interest" description="Disordered" evidence="1">
    <location>
        <begin position="55"/>
        <end position="118"/>
    </location>
</feature>